<dbReference type="Proteomes" id="UP000316426">
    <property type="component" value="Chromosome"/>
</dbReference>
<dbReference type="AlphaFoldDB" id="A0A518K971"/>
<reference evidence="1 2" key="1">
    <citation type="submission" date="2019-02" db="EMBL/GenBank/DDBJ databases">
        <title>Deep-cultivation of Planctomycetes and their phenomic and genomic characterization uncovers novel biology.</title>
        <authorList>
            <person name="Wiegand S."/>
            <person name="Jogler M."/>
            <person name="Boedeker C."/>
            <person name="Pinto D."/>
            <person name="Vollmers J."/>
            <person name="Rivas-Marin E."/>
            <person name="Kohn T."/>
            <person name="Peeters S.H."/>
            <person name="Heuer A."/>
            <person name="Rast P."/>
            <person name="Oberbeckmann S."/>
            <person name="Bunk B."/>
            <person name="Jeske O."/>
            <person name="Meyerdierks A."/>
            <person name="Storesund J.E."/>
            <person name="Kallscheuer N."/>
            <person name="Luecker S."/>
            <person name="Lage O.M."/>
            <person name="Pohl T."/>
            <person name="Merkel B.J."/>
            <person name="Hornburger P."/>
            <person name="Mueller R.-W."/>
            <person name="Bruemmer F."/>
            <person name="Labrenz M."/>
            <person name="Spormann A.M."/>
            <person name="Op den Camp H."/>
            <person name="Overmann J."/>
            <person name="Amann R."/>
            <person name="Jetten M.S.M."/>
            <person name="Mascher T."/>
            <person name="Medema M.H."/>
            <person name="Devos D.P."/>
            <person name="Kaster A.-K."/>
            <person name="Ovreas L."/>
            <person name="Rohde M."/>
            <person name="Galperin M.Y."/>
            <person name="Jogler C."/>
        </authorList>
    </citation>
    <scope>NUCLEOTIDE SEQUENCE [LARGE SCALE GENOMIC DNA]</scope>
    <source>
        <strain evidence="1 2">Spa11</strain>
    </source>
</reference>
<evidence type="ECO:0000313" key="2">
    <source>
        <dbReference type="Proteomes" id="UP000316426"/>
    </source>
</evidence>
<keyword evidence="2" id="KW-1185">Reference proteome</keyword>
<sequence>MSGTVVFNSAPLPAGTIGFKTADGMTSSSAKIKDGQFSTDRAPLGEVLITVSTKSVAVGNPSAYVAIPERYEDPTTSELKATITAEGATDLNFALEE</sequence>
<protein>
    <submittedName>
        <fullName evidence="1">Uncharacterized protein</fullName>
    </submittedName>
</protein>
<accession>A0A518K971</accession>
<organism evidence="1 2">
    <name type="scientific">Botrimarina mediterranea</name>
    <dbReference type="NCBI Taxonomy" id="2528022"/>
    <lineage>
        <taxon>Bacteria</taxon>
        <taxon>Pseudomonadati</taxon>
        <taxon>Planctomycetota</taxon>
        <taxon>Planctomycetia</taxon>
        <taxon>Pirellulales</taxon>
        <taxon>Lacipirellulaceae</taxon>
        <taxon>Botrimarina</taxon>
    </lineage>
</organism>
<evidence type="ECO:0000313" key="1">
    <source>
        <dbReference type="EMBL" id="QDV74342.1"/>
    </source>
</evidence>
<proteinExistence type="predicted"/>
<name>A0A518K971_9BACT</name>
<dbReference type="KEGG" id="bmei:Spa11_25450"/>
<dbReference type="EMBL" id="CP036349">
    <property type="protein sequence ID" value="QDV74342.1"/>
    <property type="molecule type" value="Genomic_DNA"/>
</dbReference>
<gene>
    <name evidence="1" type="ORF">Spa11_25450</name>
</gene>